<evidence type="ECO:0000313" key="1">
    <source>
        <dbReference type="EMBL" id="MFC3861695.1"/>
    </source>
</evidence>
<evidence type="ECO:0000313" key="2">
    <source>
        <dbReference type="Proteomes" id="UP001595748"/>
    </source>
</evidence>
<reference evidence="2" key="1">
    <citation type="journal article" date="2019" name="Int. J. Syst. Evol. Microbiol.">
        <title>The Global Catalogue of Microorganisms (GCM) 10K type strain sequencing project: providing services to taxonomists for standard genome sequencing and annotation.</title>
        <authorList>
            <consortium name="The Broad Institute Genomics Platform"/>
            <consortium name="The Broad Institute Genome Sequencing Center for Infectious Disease"/>
            <person name="Wu L."/>
            <person name="Ma J."/>
        </authorList>
    </citation>
    <scope>NUCLEOTIDE SEQUENCE [LARGE SCALE GENOMIC DNA]</scope>
    <source>
        <strain evidence="2">CCTCC AB 2013263</strain>
    </source>
</reference>
<keyword evidence="2" id="KW-1185">Reference proteome</keyword>
<organism evidence="1 2">
    <name type="scientific">Deinococcus antarcticus</name>
    <dbReference type="NCBI Taxonomy" id="1298767"/>
    <lineage>
        <taxon>Bacteria</taxon>
        <taxon>Thermotogati</taxon>
        <taxon>Deinococcota</taxon>
        <taxon>Deinococci</taxon>
        <taxon>Deinococcales</taxon>
        <taxon>Deinococcaceae</taxon>
        <taxon>Deinococcus</taxon>
    </lineage>
</organism>
<dbReference type="SUPFAM" id="SSF51735">
    <property type="entry name" value="NAD(P)-binding Rossmann-fold domains"/>
    <property type="match status" value="1"/>
</dbReference>
<accession>A0ABV8A964</accession>
<sequence>MESQGGWKRLGPAQPVGRGGTPEEVAAILWLLSDAASYVTGSFIDVAGGR</sequence>
<comment type="caution">
    <text evidence="1">The sequence shown here is derived from an EMBL/GenBank/DDBJ whole genome shotgun (WGS) entry which is preliminary data.</text>
</comment>
<dbReference type="Pfam" id="PF13561">
    <property type="entry name" value="adh_short_C2"/>
    <property type="match status" value="1"/>
</dbReference>
<dbReference type="InterPro" id="IPR002347">
    <property type="entry name" value="SDR_fam"/>
</dbReference>
<gene>
    <name evidence="1" type="ORF">ACFOPQ_13080</name>
</gene>
<dbReference type="EMBL" id="JBHRZF010000154">
    <property type="protein sequence ID" value="MFC3861695.1"/>
    <property type="molecule type" value="Genomic_DNA"/>
</dbReference>
<dbReference type="RefSeq" id="WP_380078847.1">
    <property type="nucleotide sequence ID" value="NZ_JBHRZF010000154.1"/>
</dbReference>
<dbReference type="Gene3D" id="3.40.50.720">
    <property type="entry name" value="NAD(P)-binding Rossmann-like Domain"/>
    <property type="match status" value="1"/>
</dbReference>
<proteinExistence type="predicted"/>
<name>A0ABV8A964_9DEIO</name>
<dbReference type="InterPro" id="IPR036291">
    <property type="entry name" value="NAD(P)-bd_dom_sf"/>
</dbReference>
<dbReference type="Proteomes" id="UP001595748">
    <property type="component" value="Unassembled WGS sequence"/>
</dbReference>
<protein>
    <submittedName>
        <fullName evidence="1">SDR family oxidoreductase</fullName>
    </submittedName>
</protein>